<dbReference type="Proteomes" id="UP000533724">
    <property type="component" value="Unassembled WGS sequence"/>
</dbReference>
<proteinExistence type="predicted"/>
<comment type="caution">
    <text evidence="1">The sequence shown here is derived from an EMBL/GenBank/DDBJ whole genome shotgun (WGS) entry which is preliminary data.</text>
</comment>
<protein>
    <submittedName>
        <fullName evidence="1">Uncharacterized protein</fullName>
    </submittedName>
</protein>
<dbReference type="AlphaFoldDB" id="A0A7W6XYH5"/>
<evidence type="ECO:0000313" key="2">
    <source>
        <dbReference type="Proteomes" id="UP000533724"/>
    </source>
</evidence>
<sequence>MMMLRLKQLRNSLSEVPDMVLEEAGRCGY</sequence>
<gene>
    <name evidence="1" type="ORF">GGE15_004046</name>
</gene>
<reference evidence="1 2" key="1">
    <citation type="submission" date="2020-08" db="EMBL/GenBank/DDBJ databases">
        <title>Genomic Encyclopedia of Type Strains, Phase IV (KMG-V): Genome sequencing to study the core and pangenomes of soil and plant-associated prokaryotes.</title>
        <authorList>
            <person name="Whitman W."/>
        </authorList>
    </citation>
    <scope>NUCLEOTIDE SEQUENCE [LARGE SCALE GENOMIC DNA]</scope>
    <source>
        <strain evidence="1 2">SEMIA 414</strain>
    </source>
</reference>
<evidence type="ECO:0000313" key="1">
    <source>
        <dbReference type="EMBL" id="MBB4440769.1"/>
    </source>
</evidence>
<accession>A0A7W6XYH5</accession>
<dbReference type="EMBL" id="JACIHI010000009">
    <property type="protein sequence ID" value="MBB4440769.1"/>
    <property type="molecule type" value="Genomic_DNA"/>
</dbReference>
<name>A0A7W6XYH5_9HYPH</name>
<organism evidence="1 2">
    <name type="scientific">Rhizobium esperanzae</name>
    <dbReference type="NCBI Taxonomy" id="1967781"/>
    <lineage>
        <taxon>Bacteria</taxon>
        <taxon>Pseudomonadati</taxon>
        <taxon>Pseudomonadota</taxon>
        <taxon>Alphaproteobacteria</taxon>
        <taxon>Hyphomicrobiales</taxon>
        <taxon>Rhizobiaceae</taxon>
        <taxon>Rhizobium/Agrobacterium group</taxon>
        <taxon>Rhizobium</taxon>
    </lineage>
</organism>